<gene>
    <name evidence="1" type="ORF">PUN28_001106</name>
</gene>
<organism evidence="1 2">
    <name type="scientific">Cardiocondyla obscurior</name>
    <dbReference type="NCBI Taxonomy" id="286306"/>
    <lineage>
        <taxon>Eukaryota</taxon>
        <taxon>Metazoa</taxon>
        <taxon>Ecdysozoa</taxon>
        <taxon>Arthropoda</taxon>
        <taxon>Hexapoda</taxon>
        <taxon>Insecta</taxon>
        <taxon>Pterygota</taxon>
        <taxon>Neoptera</taxon>
        <taxon>Endopterygota</taxon>
        <taxon>Hymenoptera</taxon>
        <taxon>Apocrita</taxon>
        <taxon>Aculeata</taxon>
        <taxon>Formicoidea</taxon>
        <taxon>Formicidae</taxon>
        <taxon>Myrmicinae</taxon>
        <taxon>Cardiocondyla</taxon>
    </lineage>
</organism>
<reference evidence="1 2" key="1">
    <citation type="submission" date="2023-03" db="EMBL/GenBank/DDBJ databases">
        <title>High recombination rates correlate with genetic variation in Cardiocondyla obscurior ants.</title>
        <authorList>
            <person name="Errbii M."/>
        </authorList>
    </citation>
    <scope>NUCLEOTIDE SEQUENCE [LARGE SCALE GENOMIC DNA]</scope>
    <source>
        <strain evidence="1">Alpha-2009</strain>
        <tissue evidence="1">Whole body</tissue>
    </source>
</reference>
<proteinExistence type="predicted"/>
<dbReference type="EMBL" id="JADYXP020000001">
    <property type="protein sequence ID" value="KAL0133927.1"/>
    <property type="molecule type" value="Genomic_DNA"/>
</dbReference>
<keyword evidence="2" id="KW-1185">Reference proteome</keyword>
<evidence type="ECO:0000313" key="2">
    <source>
        <dbReference type="Proteomes" id="UP001430953"/>
    </source>
</evidence>
<dbReference type="Proteomes" id="UP001430953">
    <property type="component" value="Unassembled WGS sequence"/>
</dbReference>
<accession>A0AAW2H2X4</accession>
<comment type="caution">
    <text evidence="1">The sequence shown here is derived from an EMBL/GenBank/DDBJ whole genome shotgun (WGS) entry which is preliminary data.</text>
</comment>
<dbReference type="AlphaFoldDB" id="A0AAW2H2X4"/>
<evidence type="ECO:0000313" key="1">
    <source>
        <dbReference type="EMBL" id="KAL0133927.1"/>
    </source>
</evidence>
<name>A0AAW2H2X4_9HYME</name>
<sequence length="172" mass="18726">MGGGGGGRRSRAGRRLDSLRRASACGADAISPCRSSRSIEVHGRKQAPFYPVHSRQRERWTDGARCTAGRGGRASALLSRAVSRRLSCSRALSLSLFSFSLSPSRATRHRRESRRVRSPKRCPARRSCLAARVVFFPRRSPLGLSFFLAVPFSLSPSLSSGFCSVSVSRDAS</sequence>
<protein>
    <submittedName>
        <fullName evidence="1">Uncharacterized protein</fullName>
    </submittedName>
</protein>